<feature type="domain" description="O-methyltransferase C-terminal" evidence="6">
    <location>
        <begin position="134"/>
        <end position="336"/>
    </location>
</feature>
<organism evidence="8 9">
    <name type="scientific">Streptosporangium subroseum</name>
    <dbReference type="NCBI Taxonomy" id="106412"/>
    <lineage>
        <taxon>Bacteria</taxon>
        <taxon>Bacillati</taxon>
        <taxon>Actinomycetota</taxon>
        <taxon>Actinomycetes</taxon>
        <taxon>Streptosporangiales</taxon>
        <taxon>Streptosporangiaceae</taxon>
        <taxon>Streptosporangium</taxon>
    </lineage>
</organism>
<reference evidence="8 9" key="1">
    <citation type="submission" date="2017-06" db="EMBL/GenBank/DDBJ databases">
        <authorList>
            <person name="Kim H.J."/>
            <person name="Triplett B.A."/>
        </authorList>
    </citation>
    <scope>NUCLEOTIDE SEQUENCE [LARGE SCALE GENOMIC DNA]</scope>
    <source>
        <strain evidence="8 9">CGMCC 4.2132</strain>
    </source>
</reference>
<dbReference type="PANTHER" id="PTHR43712">
    <property type="entry name" value="PUTATIVE (AFU_ORTHOLOGUE AFUA_4G14580)-RELATED"/>
    <property type="match status" value="1"/>
</dbReference>
<keyword evidence="9" id="KW-1185">Reference proteome</keyword>
<dbReference type="Pfam" id="PF08100">
    <property type="entry name" value="Dimerisation"/>
    <property type="match status" value="1"/>
</dbReference>
<dbReference type="PROSITE" id="PS51683">
    <property type="entry name" value="SAM_OMT_II"/>
    <property type="match status" value="1"/>
</dbReference>
<dbReference type="InterPro" id="IPR029063">
    <property type="entry name" value="SAM-dependent_MTases_sf"/>
</dbReference>
<dbReference type="InterPro" id="IPR001077">
    <property type="entry name" value="COMT_C"/>
</dbReference>
<dbReference type="PANTHER" id="PTHR43712:SF2">
    <property type="entry name" value="O-METHYLTRANSFERASE CICE"/>
    <property type="match status" value="1"/>
</dbReference>
<keyword evidence="3" id="KW-0949">S-adenosyl-L-methionine</keyword>
<evidence type="ECO:0000256" key="2">
    <source>
        <dbReference type="ARBA" id="ARBA00022679"/>
    </source>
</evidence>
<dbReference type="SUPFAM" id="SSF53335">
    <property type="entry name" value="S-adenosyl-L-methionine-dependent methyltransferases"/>
    <property type="match status" value="1"/>
</dbReference>
<dbReference type="InterPro" id="IPR016461">
    <property type="entry name" value="COMT-like"/>
</dbReference>
<evidence type="ECO:0000313" key="8">
    <source>
        <dbReference type="EMBL" id="SNS07587.1"/>
    </source>
</evidence>
<feature type="domain" description="O-methyltransferase dimerisation" evidence="7">
    <location>
        <begin position="35"/>
        <end position="110"/>
    </location>
</feature>
<dbReference type="InterPro" id="IPR036390">
    <property type="entry name" value="WH_DNA-bd_sf"/>
</dbReference>
<dbReference type="InterPro" id="IPR036388">
    <property type="entry name" value="WH-like_DNA-bd_sf"/>
</dbReference>
<dbReference type="GO" id="GO:0008171">
    <property type="term" value="F:O-methyltransferase activity"/>
    <property type="evidence" value="ECO:0007669"/>
    <property type="project" value="InterPro"/>
</dbReference>
<evidence type="ECO:0000256" key="5">
    <source>
        <dbReference type="SAM" id="MobiDB-lite"/>
    </source>
</evidence>
<dbReference type="PIRSF" id="PIRSF005739">
    <property type="entry name" value="O-mtase"/>
    <property type="match status" value="1"/>
</dbReference>
<evidence type="ECO:0000256" key="3">
    <source>
        <dbReference type="ARBA" id="ARBA00022691"/>
    </source>
</evidence>
<keyword evidence="1" id="KW-0489">Methyltransferase</keyword>
<evidence type="ECO:0000256" key="1">
    <source>
        <dbReference type="ARBA" id="ARBA00022603"/>
    </source>
</evidence>
<dbReference type="GO" id="GO:0046983">
    <property type="term" value="F:protein dimerization activity"/>
    <property type="evidence" value="ECO:0007669"/>
    <property type="project" value="InterPro"/>
</dbReference>
<dbReference type="AlphaFoldDB" id="A0A239BHE6"/>
<proteinExistence type="predicted"/>
<protein>
    <submittedName>
        <fullName evidence="8">Dimerisation domain-containing protein</fullName>
    </submittedName>
</protein>
<dbReference type="GO" id="GO:0032259">
    <property type="term" value="P:methylation"/>
    <property type="evidence" value="ECO:0007669"/>
    <property type="project" value="UniProtKB-KW"/>
</dbReference>
<dbReference type="Pfam" id="PF00891">
    <property type="entry name" value="Methyltransf_2"/>
    <property type="match status" value="1"/>
</dbReference>
<gene>
    <name evidence="8" type="ORF">SAMN05216276_1003237</name>
</gene>
<evidence type="ECO:0000259" key="6">
    <source>
        <dbReference type="Pfam" id="PF00891"/>
    </source>
</evidence>
<evidence type="ECO:0000313" key="9">
    <source>
        <dbReference type="Proteomes" id="UP000198282"/>
    </source>
</evidence>
<feature type="region of interest" description="Disordered" evidence="5">
    <location>
        <begin position="1"/>
        <end position="25"/>
    </location>
</feature>
<keyword evidence="2" id="KW-0808">Transferase</keyword>
<dbReference type="Proteomes" id="UP000198282">
    <property type="component" value="Unassembled WGS sequence"/>
</dbReference>
<name>A0A239BHE6_9ACTN</name>
<feature type="compositionally biased region" description="Polar residues" evidence="5">
    <location>
        <begin position="14"/>
        <end position="24"/>
    </location>
</feature>
<accession>A0A239BHE6</accession>
<feature type="compositionally biased region" description="Basic and acidic residues" evidence="5">
    <location>
        <begin position="1"/>
        <end position="13"/>
    </location>
</feature>
<dbReference type="InterPro" id="IPR012967">
    <property type="entry name" value="COMT_dimerisation"/>
</dbReference>
<evidence type="ECO:0000256" key="4">
    <source>
        <dbReference type="PIRSR" id="PIRSR005739-1"/>
    </source>
</evidence>
<dbReference type="CDD" id="cd02440">
    <property type="entry name" value="AdoMet_MTases"/>
    <property type="match status" value="1"/>
</dbReference>
<sequence length="359" mass="38930">MTNMRDNKVRDQSMTETVNSSASETEAPAVVVTLMQMISGYWVSQIVRTAVDLSIPDHLATESLTAEEIAERESSDPRTTYRLLRACASLGLVAYEGDRRFSGTPMSELLRSGVPNTLRELALVWAGPSHWRPWERMPEAVRKGGTQIEAVLGSDFFSYLAERPEEAALFSAALAGVTDQLNRLVAATIDTTNVSVAVDVGGATGALVRGILQRNPALRGLNLDLPVNAATARQEAEKDGVADRFEAVGGDFFQAVPAADLYLLKAVLHDWSDEQCVRILRNCRASARLGARAVVVENVIGEIGAPGAEPLADMHMLAMSPGQERDLPEFDALFAASRWRRVSVTPTGLSFAMIELEAF</sequence>
<dbReference type="EMBL" id="FZOD01000003">
    <property type="protein sequence ID" value="SNS07587.1"/>
    <property type="molecule type" value="Genomic_DNA"/>
</dbReference>
<feature type="active site" description="Proton acceptor" evidence="4">
    <location>
        <position position="269"/>
    </location>
</feature>
<dbReference type="SUPFAM" id="SSF46785">
    <property type="entry name" value="Winged helix' DNA-binding domain"/>
    <property type="match status" value="1"/>
</dbReference>
<evidence type="ECO:0000259" key="7">
    <source>
        <dbReference type="Pfam" id="PF08100"/>
    </source>
</evidence>
<dbReference type="Gene3D" id="1.10.10.10">
    <property type="entry name" value="Winged helix-like DNA-binding domain superfamily/Winged helix DNA-binding domain"/>
    <property type="match status" value="1"/>
</dbReference>
<dbReference type="Gene3D" id="3.40.50.150">
    <property type="entry name" value="Vaccinia Virus protein VP39"/>
    <property type="match status" value="1"/>
</dbReference>